<keyword evidence="1" id="KW-0472">Membrane</keyword>
<dbReference type="AlphaFoldDB" id="A0A9N7PLS6"/>
<keyword evidence="1" id="KW-0812">Transmembrane</keyword>
<feature type="transmembrane region" description="Helical" evidence="1">
    <location>
        <begin position="118"/>
        <end position="138"/>
    </location>
</feature>
<dbReference type="Proteomes" id="UP000280586">
    <property type="component" value="Chromosome"/>
</dbReference>
<name>A0A9N7PLS6_CLOSE</name>
<dbReference type="GeneID" id="303560369"/>
<evidence type="ECO:0000313" key="4">
    <source>
        <dbReference type="EMBL" id="USS00769.1"/>
    </source>
</evidence>
<evidence type="ECO:0000259" key="2">
    <source>
        <dbReference type="Pfam" id="PF04892"/>
    </source>
</evidence>
<dbReference type="EMBL" id="CP023671">
    <property type="protein sequence ID" value="AYE34187.1"/>
    <property type="molecule type" value="Genomic_DNA"/>
</dbReference>
<organism evidence="3 5">
    <name type="scientific">Clostridium septicum</name>
    <dbReference type="NCBI Taxonomy" id="1504"/>
    <lineage>
        <taxon>Bacteria</taxon>
        <taxon>Bacillati</taxon>
        <taxon>Bacillota</taxon>
        <taxon>Clostridia</taxon>
        <taxon>Eubacteriales</taxon>
        <taxon>Clostridiaceae</taxon>
        <taxon>Clostridium</taxon>
    </lineage>
</organism>
<feature type="domain" description="VanZ-like" evidence="2">
    <location>
        <begin position="10"/>
        <end position="136"/>
    </location>
</feature>
<dbReference type="EMBL" id="CP099799">
    <property type="protein sequence ID" value="USS00769.1"/>
    <property type="molecule type" value="Genomic_DNA"/>
</dbReference>
<reference evidence="4" key="2">
    <citation type="submission" date="2022-06" db="EMBL/GenBank/DDBJ databases">
        <authorList>
            <person name="Holder M.E."/>
            <person name="Ajami N.J."/>
            <person name="Petrosino J.F."/>
        </authorList>
    </citation>
    <scope>NUCLEOTIDE SEQUENCE</scope>
    <source>
        <strain evidence="4">RMA 8861</strain>
    </source>
</reference>
<dbReference type="Pfam" id="PF04892">
    <property type="entry name" value="VanZ"/>
    <property type="match status" value="1"/>
</dbReference>
<feature type="transmembrane region" description="Helical" evidence="1">
    <location>
        <begin position="37"/>
        <end position="61"/>
    </location>
</feature>
<dbReference type="InterPro" id="IPR016747">
    <property type="entry name" value="Phosphotransbutyrylase"/>
</dbReference>
<dbReference type="NCBIfam" id="NF037970">
    <property type="entry name" value="vanZ_1"/>
    <property type="match status" value="1"/>
</dbReference>
<feature type="transmembrane region" description="Helical" evidence="1">
    <location>
        <begin position="7"/>
        <end position="25"/>
    </location>
</feature>
<reference evidence="3 5" key="1">
    <citation type="submission" date="2017-09" db="EMBL/GenBank/DDBJ databases">
        <authorList>
            <person name="Thomas P."/>
            <person name="Seyboldt C."/>
        </authorList>
    </citation>
    <scope>NUCLEOTIDE SEQUENCE [LARGE SCALE GENOMIC DNA]</scope>
    <source>
        <strain evidence="3 5">DSM 7534</strain>
    </source>
</reference>
<keyword evidence="6" id="KW-1185">Reference proteome</keyword>
<proteinExistence type="predicted"/>
<evidence type="ECO:0000313" key="5">
    <source>
        <dbReference type="Proteomes" id="UP000280586"/>
    </source>
</evidence>
<dbReference type="RefSeq" id="WP_066679144.1">
    <property type="nucleotide sequence ID" value="NZ_CABMIZ010000066.1"/>
</dbReference>
<dbReference type="KEGG" id="csep:CP523_06740"/>
<evidence type="ECO:0000313" key="3">
    <source>
        <dbReference type="EMBL" id="AYE34187.1"/>
    </source>
</evidence>
<gene>
    <name evidence="3" type="ORF">CP523_06740</name>
    <name evidence="4" type="ORF">NH397_15055</name>
</gene>
<feature type="transmembrane region" description="Helical" evidence="1">
    <location>
        <begin position="92"/>
        <end position="112"/>
    </location>
</feature>
<dbReference type="InterPro" id="IPR006976">
    <property type="entry name" value="VanZ-like"/>
</dbReference>
<dbReference type="PIRSF" id="PIRSF019083">
    <property type="entry name" value="UCP019083_VanZ"/>
    <property type="match status" value="1"/>
</dbReference>
<dbReference type="Proteomes" id="UP001055437">
    <property type="component" value="Chromosome"/>
</dbReference>
<accession>A0A9N7PLS6</accession>
<evidence type="ECO:0000313" key="6">
    <source>
        <dbReference type="Proteomes" id="UP001055437"/>
    </source>
</evidence>
<protein>
    <submittedName>
        <fullName evidence="4">VanZ family protein</fullName>
    </submittedName>
</protein>
<sequence length="148" mass="17408">MKNNRKVISWIMLIIWMCIIFFMSNQPGDVSSRQSELVLKIFAFIGINLNEYLGELATFIVRKTAHFSEYLILFMLEYNVLRFYMDRSKARMYSVLGVFLYACSDEIHQYFIPGRAMAFKDVLIDTSGGIVGFVIRYIHDNKYNIKKK</sequence>
<dbReference type="OrthoDB" id="291892at2"/>
<keyword evidence="1" id="KW-1133">Transmembrane helix</keyword>
<evidence type="ECO:0000256" key="1">
    <source>
        <dbReference type="SAM" id="Phobius"/>
    </source>
</evidence>